<dbReference type="SUPFAM" id="SSF51735">
    <property type="entry name" value="NAD(P)-binding Rossmann-fold domains"/>
    <property type="match status" value="1"/>
</dbReference>
<dbReference type="PROSITE" id="PS00895">
    <property type="entry name" value="3_HYDROXYISOBUT_DH"/>
    <property type="match status" value="1"/>
</dbReference>
<reference evidence="4" key="1">
    <citation type="submission" date="2021-01" db="EMBL/GenBank/DDBJ databases">
        <authorList>
            <person name="Corre E."/>
            <person name="Pelletier E."/>
            <person name="Niang G."/>
            <person name="Scheremetjew M."/>
            <person name="Finn R."/>
            <person name="Kale V."/>
            <person name="Holt S."/>
            <person name="Cochrane G."/>
            <person name="Meng A."/>
            <person name="Brown T."/>
            <person name="Cohen L."/>
        </authorList>
    </citation>
    <scope>NUCLEOTIDE SEQUENCE</scope>
    <source>
        <strain evidence="4">SAG 36.94</strain>
    </source>
</reference>
<dbReference type="InterPro" id="IPR002204">
    <property type="entry name" value="3-OH-isobutyrate_DH-rel_CS"/>
</dbReference>
<dbReference type="Gene3D" id="1.10.1040.10">
    <property type="entry name" value="N-(1-d-carboxylethyl)-l-norvaline Dehydrogenase, domain 2"/>
    <property type="match status" value="1"/>
</dbReference>
<evidence type="ECO:0000256" key="1">
    <source>
        <dbReference type="ARBA" id="ARBA00007598"/>
    </source>
</evidence>
<dbReference type="PANTHER" id="PTHR43580:SF2">
    <property type="entry name" value="CYTOKINE-LIKE NUCLEAR FACTOR N-PAC"/>
    <property type="match status" value="1"/>
</dbReference>
<dbReference type="EMBL" id="HBGH01012165">
    <property type="protein sequence ID" value="CAD9234657.1"/>
    <property type="molecule type" value="Transcribed_RNA"/>
</dbReference>
<comment type="similarity">
    <text evidence="1">Belongs to the HIBADH-related family. NP60 subfamily.</text>
</comment>
<dbReference type="AlphaFoldDB" id="A0A7S1TEV1"/>
<protein>
    <recommendedName>
        <fullName evidence="5">6-phosphogluconate dehydrogenase NADP-binding domain-containing protein</fullName>
    </recommendedName>
</protein>
<dbReference type="InterPro" id="IPR008927">
    <property type="entry name" value="6-PGluconate_DH-like_C_sf"/>
</dbReference>
<evidence type="ECO:0000313" key="4">
    <source>
        <dbReference type="EMBL" id="CAD9234657.1"/>
    </source>
</evidence>
<gene>
    <name evidence="4" type="ORF">CCAE0312_LOCUS6747</name>
</gene>
<feature type="domain" description="6-phosphogluconate dehydrogenase NADP-binding" evidence="2">
    <location>
        <begin position="49"/>
        <end position="218"/>
    </location>
</feature>
<dbReference type="InterPro" id="IPR036291">
    <property type="entry name" value="NAD(P)-bd_dom_sf"/>
</dbReference>
<dbReference type="PANTHER" id="PTHR43580">
    <property type="entry name" value="OXIDOREDUCTASE GLYR1-RELATED"/>
    <property type="match status" value="1"/>
</dbReference>
<name>A0A7S1TEV1_9RHOD</name>
<dbReference type="GO" id="GO:0051287">
    <property type="term" value="F:NAD binding"/>
    <property type="evidence" value="ECO:0007669"/>
    <property type="project" value="InterPro"/>
</dbReference>
<dbReference type="Pfam" id="PF14833">
    <property type="entry name" value="NAD_binding_11"/>
    <property type="match status" value="1"/>
</dbReference>
<dbReference type="InterPro" id="IPR051265">
    <property type="entry name" value="HIBADH-related_NP60_sf"/>
</dbReference>
<evidence type="ECO:0008006" key="5">
    <source>
        <dbReference type="Google" id="ProtNLM"/>
    </source>
</evidence>
<dbReference type="Pfam" id="PF03446">
    <property type="entry name" value="NAD_binding_2"/>
    <property type="match status" value="1"/>
</dbReference>
<dbReference type="Gene3D" id="3.40.50.720">
    <property type="entry name" value="NAD(P)-binding Rossmann-like Domain"/>
    <property type="match status" value="1"/>
</dbReference>
<proteinExistence type="inferred from homology"/>
<dbReference type="InterPro" id="IPR006115">
    <property type="entry name" value="6PGDH_NADP-bd"/>
</dbReference>
<dbReference type="InterPro" id="IPR029154">
    <property type="entry name" value="HIBADH-like_NADP-bd"/>
</dbReference>
<sequence length="353" mass="37797">MVDVNYFELGVGFVSVRGSLGGSVPVGKGCRRLRPARFVVRMGDSMMRRVGFIGLGIMGYPMARNLVNGSGRKLLVWNRDTEKSKQLVSELVDDGEEKDPKVLVADSAKEVLESCDLTYAMLSTPEAVKAVYSEDMMSGIRPGSAFVDCATLTEQISAETASAVRARGGTFLEAPVSGSKVPAEKGQLIFLCAGDRSVFDAVVETDLAAMGKRSFFLGDVGGGTRMKLIVNQLMGTMLASLGEAMTLTQAAGLDEDQLLEILSLGAMENPMFSLKGPGMKTSSRSYPTNFPLEHAQKDMRFAQAMADSLNVSMPIASAANEVYKAAKALGYSRDDFAAVIEASRAPFHKNPSQ</sequence>
<dbReference type="InterPro" id="IPR013328">
    <property type="entry name" value="6PGD_dom2"/>
</dbReference>
<organism evidence="4">
    <name type="scientific">Compsopogon caeruleus</name>
    <dbReference type="NCBI Taxonomy" id="31354"/>
    <lineage>
        <taxon>Eukaryota</taxon>
        <taxon>Rhodophyta</taxon>
        <taxon>Compsopogonophyceae</taxon>
        <taxon>Compsopogonales</taxon>
        <taxon>Compsopogonaceae</taxon>
        <taxon>Compsopogon</taxon>
    </lineage>
</organism>
<dbReference type="GO" id="GO:0050661">
    <property type="term" value="F:NADP binding"/>
    <property type="evidence" value="ECO:0007669"/>
    <property type="project" value="InterPro"/>
</dbReference>
<evidence type="ECO:0000259" key="2">
    <source>
        <dbReference type="Pfam" id="PF03446"/>
    </source>
</evidence>
<accession>A0A7S1TEV1</accession>
<evidence type="ECO:0000259" key="3">
    <source>
        <dbReference type="Pfam" id="PF14833"/>
    </source>
</evidence>
<dbReference type="SUPFAM" id="SSF48179">
    <property type="entry name" value="6-phosphogluconate dehydrogenase C-terminal domain-like"/>
    <property type="match status" value="1"/>
</dbReference>
<feature type="domain" description="3-hydroxyisobutyrate dehydrogenase-like NAD-binding" evidence="3">
    <location>
        <begin position="221"/>
        <end position="341"/>
    </location>
</feature>
<dbReference type="GO" id="GO:0016491">
    <property type="term" value="F:oxidoreductase activity"/>
    <property type="evidence" value="ECO:0007669"/>
    <property type="project" value="InterPro"/>
</dbReference>